<accession>A0A256L9K3</accession>
<evidence type="ECO:0000256" key="1">
    <source>
        <dbReference type="ARBA" id="ARBA00023125"/>
    </source>
</evidence>
<comment type="caution">
    <text evidence="4">The sequence shown here is derived from an EMBL/GenBank/DDBJ whole genome shotgun (WGS) entry which is preliminary data.</text>
</comment>
<feature type="domain" description="HTH cro/C1-type" evidence="2">
    <location>
        <begin position="83"/>
        <end position="137"/>
    </location>
</feature>
<dbReference type="AlphaFoldDB" id="A0A256L9K3"/>
<reference evidence="3" key="2">
    <citation type="submission" date="2017-05" db="EMBL/GenBank/DDBJ databases">
        <authorList>
            <person name="Lin X.B."/>
            <person name="Stothard P."/>
            <person name="Tasseva G."/>
            <person name="Walter J."/>
        </authorList>
    </citation>
    <scope>NUCLEOTIDE SEQUENCE</scope>
    <source>
        <strain evidence="3">609u</strain>
    </source>
</reference>
<dbReference type="InterPro" id="IPR001387">
    <property type="entry name" value="Cro/C1-type_HTH"/>
</dbReference>
<dbReference type="PANTHER" id="PTHR46558">
    <property type="entry name" value="TRACRIPTIONAL REGULATORY PROTEIN-RELATED-RELATED"/>
    <property type="match status" value="1"/>
</dbReference>
<keyword evidence="6" id="KW-1185">Reference proteome</keyword>
<name>A0A256L9K3_9LACO</name>
<dbReference type="PROSITE" id="PS50943">
    <property type="entry name" value="HTH_CROC1"/>
    <property type="match status" value="2"/>
</dbReference>
<protein>
    <recommendedName>
        <fullName evidence="2">HTH cro/C1-type domain-containing protein</fullName>
    </recommendedName>
</protein>
<proteinExistence type="predicted"/>
<keyword evidence="1" id="KW-0238">DNA-binding</keyword>
<dbReference type="Pfam" id="PF01381">
    <property type="entry name" value="HTH_3"/>
    <property type="match status" value="2"/>
</dbReference>
<sequence>MDKSWSQVEFAKKFNDYVKKDSPFKPHDKTGKIKQITYSTVSRWENGSVTIPTIYLDSLADFFGVTVSYLLGPSSRKQIKNRIREVRKARGLRLEEVGEAIGFQGNTICRYEKGDREPSSEIWQKLADCFDVSVPYLQGYPFAKCHWCGNEFVLADEKDRDRYFYCPYCGRSPLDFGDKKPTAKTEHQDEKKGFLKLENEKDTLDDAIGFLNELIGTSESLTNVGKAELTKVVRVLYNIYYDDTHACWKTK</sequence>
<dbReference type="InterPro" id="IPR010982">
    <property type="entry name" value="Lambda_DNA-bd_dom_sf"/>
</dbReference>
<evidence type="ECO:0000313" key="3">
    <source>
        <dbReference type="EMBL" id="OYR86940.1"/>
    </source>
</evidence>
<dbReference type="PANTHER" id="PTHR46558:SF11">
    <property type="entry name" value="HTH-TYPE TRANSCRIPTIONAL REGULATOR XRE"/>
    <property type="match status" value="1"/>
</dbReference>
<dbReference type="EMBL" id="NGNX01000063">
    <property type="protein sequence ID" value="OYR89950.1"/>
    <property type="molecule type" value="Genomic_DNA"/>
</dbReference>
<dbReference type="Gene3D" id="1.10.260.40">
    <property type="entry name" value="lambda repressor-like DNA-binding domains"/>
    <property type="match status" value="2"/>
</dbReference>
<reference evidence="4 5" key="1">
    <citation type="submission" date="2017-04" db="EMBL/GenBank/DDBJ databases">
        <authorList>
            <person name="Afonso C.L."/>
            <person name="Miller P.J."/>
            <person name="Scott M.A."/>
            <person name="Spackman E."/>
            <person name="Goraichik I."/>
            <person name="Dimitrov K.M."/>
            <person name="Suarez D.L."/>
            <person name="Swayne D.E."/>
        </authorList>
    </citation>
    <scope>NUCLEOTIDE SEQUENCE [LARGE SCALE GENOMIC DNA]</scope>
    <source>
        <strain evidence="4 5">609q</strain>
    </source>
</reference>
<feature type="domain" description="HTH cro/C1-type" evidence="2">
    <location>
        <begin position="36"/>
        <end position="70"/>
    </location>
</feature>
<evidence type="ECO:0000313" key="4">
    <source>
        <dbReference type="EMBL" id="OYR89950.1"/>
    </source>
</evidence>
<gene>
    <name evidence="3" type="ORF">CBF53_10630</name>
    <name evidence="4" type="ORF">CBF70_10860</name>
</gene>
<dbReference type="SMART" id="SM00530">
    <property type="entry name" value="HTH_XRE"/>
    <property type="match status" value="2"/>
</dbReference>
<dbReference type="Proteomes" id="UP000215828">
    <property type="component" value="Unassembled WGS sequence"/>
</dbReference>
<evidence type="ECO:0000313" key="6">
    <source>
        <dbReference type="Proteomes" id="UP000216316"/>
    </source>
</evidence>
<organism evidence="4 5">
    <name type="scientific">Lactobacillus taiwanensis</name>
    <dbReference type="NCBI Taxonomy" id="508451"/>
    <lineage>
        <taxon>Bacteria</taxon>
        <taxon>Bacillati</taxon>
        <taxon>Bacillota</taxon>
        <taxon>Bacilli</taxon>
        <taxon>Lactobacillales</taxon>
        <taxon>Lactobacillaceae</taxon>
        <taxon>Lactobacillus</taxon>
    </lineage>
</organism>
<evidence type="ECO:0000259" key="2">
    <source>
        <dbReference type="PROSITE" id="PS50943"/>
    </source>
</evidence>
<dbReference type="SUPFAM" id="SSF47413">
    <property type="entry name" value="lambda repressor-like DNA-binding domains"/>
    <property type="match status" value="2"/>
</dbReference>
<evidence type="ECO:0000313" key="5">
    <source>
        <dbReference type="Proteomes" id="UP000215828"/>
    </source>
</evidence>
<dbReference type="CDD" id="cd00093">
    <property type="entry name" value="HTH_XRE"/>
    <property type="match status" value="2"/>
</dbReference>
<dbReference type="Proteomes" id="UP000216316">
    <property type="component" value="Unassembled WGS sequence"/>
</dbReference>
<dbReference type="GO" id="GO:0003677">
    <property type="term" value="F:DNA binding"/>
    <property type="evidence" value="ECO:0007669"/>
    <property type="project" value="UniProtKB-KW"/>
</dbReference>
<dbReference type="EMBL" id="NGNV01000063">
    <property type="protein sequence ID" value="OYR86940.1"/>
    <property type="molecule type" value="Genomic_DNA"/>
</dbReference>
<reference evidence="5 6" key="3">
    <citation type="submission" date="2017-09" db="EMBL/GenBank/DDBJ databases">
        <title>Tripartite evolution among Lactobacillus johnsonii, Lactobacillus taiwanensis, Lactobacillus reuteri and their rodent host.</title>
        <authorList>
            <person name="Wang T."/>
            <person name="Knowles S."/>
            <person name="Cheng C."/>
        </authorList>
    </citation>
    <scope>NUCLEOTIDE SEQUENCE [LARGE SCALE GENOMIC DNA]</scope>
    <source>
        <strain evidence="4 5">609q</strain>
        <strain evidence="3 6">609u</strain>
    </source>
</reference>